<reference evidence="1 2" key="1">
    <citation type="submission" date="2019-07" db="EMBL/GenBank/DDBJ databases">
        <title>Whole genome shotgun sequence of Reyranella soli NBRC 108950.</title>
        <authorList>
            <person name="Hosoyama A."/>
            <person name="Uohara A."/>
            <person name="Ohji S."/>
            <person name="Ichikawa N."/>
        </authorList>
    </citation>
    <scope>NUCLEOTIDE SEQUENCE [LARGE SCALE GENOMIC DNA]</scope>
    <source>
        <strain evidence="1 2">NBRC 108950</strain>
    </source>
</reference>
<protein>
    <submittedName>
        <fullName evidence="1">SDR family oxidoreductase</fullName>
    </submittedName>
</protein>
<dbReference type="EMBL" id="BKAJ01000074">
    <property type="protein sequence ID" value="GEP57082.1"/>
    <property type="molecule type" value="Genomic_DNA"/>
</dbReference>
<dbReference type="Pfam" id="PF13561">
    <property type="entry name" value="adh_short_C2"/>
    <property type="match status" value="1"/>
</dbReference>
<dbReference type="Proteomes" id="UP000321058">
    <property type="component" value="Unassembled WGS sequence"/>
</dbReference>
<evidence type="ECO:0000313" key="2">
    <source>
        <dbReference type="Proteomes" id="UP000321058"/>
    </source>
</evidence>
<proteinExistence type="predicted"/>
<dbReference type="PANTHER" id="PTHR43431">
    <property type="entry name" value="OXIDOREDUCTASE, SHORT CHAIN DEHYDROGENASE/REDUCTASE FAMILY (AFU_ORTHOLOGUE AFUA_5G14000)"/>
    <property type="match status" value="1"/>
</dbReference>
<dbReference type="InterPro" id="IPR002347">
    <property type="entry name" value="SDR_fam"/>
</dbReference>
<dbReference type="InterPro" id="IPR036291">
    <property type="entry name" value="NAD(P)-bd_dom_sf"/>
</dbReference>
<sequence>MYIACSNDSLIGAQNMDVALIVGGGPGISSSCARLFAKEGMRVAVAARTPDKPVLQALEKEHGVRRYACDASDPVAVERLFRDVVRDLGTPTLVVHNIDGRVPGIFGKTIVEAEPAMAFDTLRNSAHSAFLVGQQAARLMRANEPSSNGAKGTIIFTNASAALKGFPSSGAFAMACHAKAGLAESMARELMPQGIHVANVPIDAAIGWTQEDGSRAHRRAGTTVDDNMADPDHIAETYLQLHRQHRSTWAFEVVLRPWVERW</sequence>
<organism evidence="1 2">
    <name type="scientific">Reyranella soli</name>
    <dbReference type="NCBI Taxonomy" id="1230389"/>
    <lineage>
        <taxon>Bacteria</taxon>
        <taxon>Pseudomonadati</taxon>
        <taxon>Pseudomonadota</taxon>
        <taxon>Alphaproteobacteria</taxon>
        <taxon>Hyphomicrobiales</taxon>
        <taxon>Reyranellaceae</taxon>
        <taxon>Reyranella</taxon>
    </lineage>
</organism>
<dbReference type="PANTHER" id="PTHR43431:SF7">
    <property type="entry name" value="OXIDOREDUCTASE, SHORT CHAIN DEHYDROGENASE_REDUCTASE FAMILY (AFU_ORTHOLOGUE AFUA_5G14000)"/>
    <property type="match status" value="1"/>
</dbReference>
<name>A0A512NDT8_9HYPH</name>
<dbReference type="AlphaFoldDB" id="A0A512NDT8"/>
<accession>A0A512NDT8</accession>
<comment type="caution">
    <text evidence="1">The sequence shown here is derived from an EMBL/GenBank/DDBJ whole genome shotgun (WGS) entry which is preliminary data.</text>
</comment>
<gene>
    <name evidence="1" type="ORF">RSO01_42480</name>
</gene>
<dbReference type="Gene3D" id="3.40.50.720">
    <property type="entry name" value="NAD(P)-binding Rossmann-like Domain"/>
    <property type="match status" value="1"/>
</dbReference>
<dbReference type="SUPFAM" id="SSF51735">
    <property type="entry name" value="NAD(P)-binding Rossmann-fold domains"/>
    <property type="match status" value="1"/>
</dbReference>
<evidence type="ECO:0000313" key="1">
    <source>
        <dbReference type="EMBL" id="GEP57082.1"/>
    </source>
</evidence>
<keyword evidence="2" id="KW-1185">Reference proteome</keyword>
<dbReference type="PRINTS" id="PR00081">
    <property type="entry name" value="GDHRDH"/>
</dbReference>